<reference evidence="2" key="1">
    <citation type="journal article" date="2019" name="Int. J. Syst. Evol. Microbiol.">
        <title>The Global Catalogue of Microorganisms (GCM) 10K type strain sequencing project: providing services to taxonomists for standard genome sequencing and annotation.</title>
        <authorList>
            <consortium name="The Broad Institute Genomics Platform"/>
            <consortium name="The Broad Institute Genome Sequencing Center for Infectious Disease"/>
            <person name="Wu L."/>
            <person name="Ma J."/>
        </authorList>
    </citation>
    <scope>NUCLEOTIDE SEQUENCE [LARGE SCALE GENOMIC DNA]</scope>
    <source>
        <strain evidence="2">CGMCC 1.19062</strain>
    </source>
</reference>
<accession>A0ABW5DRS3</accession>
<dbReference type="Proteomes" id="UP001597295">
    <property type="component" value="Unassembled WGS sequence"/>
</dbReference>
<organism evidence="1 2">
    <name type="scientific">Lacibacterium aquatile</name>
    <dbReference type="NCBI Taxonomy" id="1168082"/>
    <lineage>
        <taxon>Bacteria</taxon>
        <taxon>Pseudomonadati</taxon>
        <taxon>Pseudomonadota</taxon>
        <taxon>Alphaproteobacteria</taxon>
        <taxon>Rhodospirillales</taxon>
        <taxon>Rhodospirillaceae</taxon>
    </lineage>
</organism>
<gene>
    <name evidence="1" type="ORF">ACFSM5_13180</name>
</gene>
<evidence type="ECO:0000313" key="1">
    <source>
        <dbReference type="EMBL" id="MFD2263848.1"/>
    </source>
</evidence>
<sequence>MLIIFGGLPGVGKTTVARALADALGACYLRIDTIEQALRTSGELPGGVTAAGYITAYAVALDNLRLGRVVIADSVNPIEITRQAWRGVAGEAGVQALEVEITCSDPTEHRRRVETRLSDIPGLVQPDWAKVQARDYEDWGDRPLRFDTAAARPEEIVADLLVHPLLRQRP</sequence>
<dbReference type="SUPFAM" id="SSF52540">
    <property type="entry name" value="P-loop containing nucleoside triphosphate hydrolases"/>
    <property type="match status" value="1"/>
</dbReference>
<comment type="caution">
    <text evidence="1">The sequence shown here is derived from an EMBL/GenBank/DDBJ whole genome shotgun (WGS) entry which is preliminary data.</text>
</comment>
<dbReference type="InterPro" id="IPR027417">
    <property type="entry name" value="P-loop_NTPase"/>
</dbReference>
<dbReference type="RefSeq" id="WP_379876891.1">
    <property type="nucleotide sequence ID" value="NZ_JBHUIP010000012.1"/>
</dbReference>
<dbReference type="EMBL" id="JBHUIP010000012">
    <property type="protein sequence ID" value="MFD2263848.1"/>
    <property type="molecule type" value="Genomic_DNA"/>
</dbReference>
<protein>
    <submittedName>
        <fullName evidence="1">AAA family ATPase</fullName>
    </submittedName>
</protein>
<evidence type="ECO:0000313" key="2">
    <source>
        <dbReference type="Proteomes" id="UP001597295"/>
    </source>
</evidence>
<proteinExistence type="predicted"/>
<dbReference type="Gene3D" id="3.40.50.300">
    <property type="entry name" value="P-loop containing nucleotide triphosphate hydrolases"/>
    <property type="match status" value="1"/>
</dbReference>
<dbReference type="PANTHER" id="PTHR37807:SF3">
    <property type="entry name" value="OS07G0160300 PROTEIN"/>
    <property type="match status" value="1"/>
</dbReference>
<dbReference type="PANTHER" id="PTHR37807">
    <property type="entry name" value="OS07G0160300 PROTEIN"/>
    <property type="match status" value="1"/>
</dbReference>
<dbReference type="Pfam" id="PF13671">
    <property type="entry name" value="AAA_33"/>
    <property type="match status" value="1"/>
</dbReference>
<keyword evidence="2" id="KW-1185">Reference proteome</keyword>
<name>A0ABW5DRS3_9PROT</name>